<keyword evidence="1" id="KW-0472">Membrane</keyword>
<dbReference type="Proteomes" id="UP000178587">
    <property type="component" value="Unassembled WGS sequence"/>
</dbReference>
<dbReference type="STRING" id="1798507.A3A34_00095"/>
<comment type="caution">
    <text evidence="2">The sequence shown here is derived from an EMBL/GenBank/DDBJ whole genome shotgun (WGS) entry which is preliminary data.</text>
</comment>
<name>A0A1F6EQY2_9BACT</name>
<evidence type="ECO:0000313" key="2">
    <source>
        <dbReference type="EMBL" id="OGG76039.1"/>
    </source>
</evidence>
<feature type="transmembrane region" description="Helical" evidence="1">
    <location>
        <begin position="7"/>
        <end position="26"/>
    </location>
</feature>
<keyword evidence="1" id="KW-0812">Transmembrane</keyword>
<evidence type="ECO:0000313" key="3">
    <source>
        <dbReference type="Proteomes" id="UP000178587"/>
    </source>
</evidence>
<gene>
    <name evidence="2" type="ORF">A3A34_00095</name>
</gene>
<proteinExistence type="predicted"/>
<evidence type="ECO:0000256" key="1">
    <source>
        <dbReference type="SAM" id="Phobius"/>
    </source>
</evidence>
<dbReference type="EMBL" id="MFLU01000006">
    <property type="protein sequence ID" value="OGG76039.1"/>
    <property type="molecule type" value="Genomic_DNA"/>
</dbReference>
<protein>
    <submittedName>
        <fullName evidence="2">Uncharacterized protein</fullName>
    </submittedName>
</protein>
<keyword evidence="1" id="KW-1133">Transmembrane helix</keyword>
<reference evidence="2 3" key="1">
    <citation type="journal article" date="2016" name="Nat. Commun.">
        <title>Thousands of microbial genomes shed light on interconnected biogeochemical processes in an aquifer system.</title>
        <authorList>
            <person name="Anantharaman K."/>
            <person name="Brown C.T."/>
            <person name="Hug L.A."/>
            <person name="Sharon I."/>
            <person name="Castelle C.J."/>
            <person name="Probst A.J."/>
            <person name="Thomas B.C."/>
            <person name="Singh A."/>
            <person name="Wilkins M.J."/>
            <person name="Karaoz U."/>
            <person name="Brodie E.L."/>
            <person name="Williams K.H."/>
            <person name="Hubbard S.S."/>
            <person name="Banfield J.F."/>
        </authorList>
    </citation>
    <scope>NUCLEOTIDE SEQUENCE [LARGE SCALE GENOMIC DNA]</scope>
</reference>
<dbReference type="AlphaFoldDB" id="A0A1F6EQY2"/>
<organism evidence="2 3">
    <name type="scientific">Candidatus Kaiserbacteria bacterium RIFCSPLOWO2_01_FULL_50_24</name>
    <dbReference type="NCBI Taxonomy" id="1798507"/>
    <lineage>
        <taxon>Bacteria</taxon>
        <taxon>Candidatus Kaiseribacteriota</taxon>
    </lineage>
</organism>
<sequence>MFGLNKKIFIIGGIGIVVAGVVWYGMTSETPTSLLTTTDVTGASSATERDLIDTLLALRAVTLNGSIFSDRAFLSLQDFGTQIITEPAGRSNPFAPLEPQ</sequence>
<accession>A0A1F6EQY2</accession>